<keyword evidence="1" id="KW-1133">Transmembrane helix</keyword>
<evidence type="ECO:0008006" key="4">
    <source>
        <dbReference type="Google" id="ProtNLM"/>
    </source>
</evidence>
<keyword evidence="1" id="KW-0812">Transmembrane</keyword>
<evidence type="ECO:0000313" key="3">
    <source>
        <dbReference type="Proteomes" id="UP000007726"/>
    </source>
</evidence>
<feature type="transmembrane region" description="Helical" evidence="1">
    <location>
        <begin position="33"/>
        <end position="55"/>
    </location>
</feature>
<evidence type="ECO:0000256" key="1">
    <source>
        <dbReference type="SAM" id="Phobius"/>
    </source>
</evidence>
<reference evidence="2 3" key="1">
    <citation type="journal article" date="2012" name="BMC Microbiol.">
        <title>Genome sequence of Desulfitobacterium hafniense DCB-2, a Gram-positive anaerobe capable of dehalogenation and metal reduction.</title>
        <authorList>
            <person name="Kim S.H."/>
            <person name="Harzman C."/>
            <person name="Davis J.K."/>
            <person name="Hutcheson R."/>
            <person name="Broderick J.B."/>
            <person name="Marsh T.L."/>
            <person name="Tiedje J.M."/>
        </authorList>
    </citation>
    <scope>NUCLEOTIDE SEQUENCE [LARGE SCALE GENOMIC DNA]</scope>
    <source>
        <strain evidence="3">DSM 10664 / DCB-2</strain>
    </source>
</reference>
<gene>
    <name evidence="2" type="ordered locus">Dhaf_0710</name>
</gene>
<dbReference type="KEGG" id="dhd:Dhaf_0710"/>
<dbReference type="Proteomes" id="UP000007726">
    <property type="component" value="Chromosome"/>
</dbReference>
<feature type="transmembrane region" description="Helical" evidence="1">
    <location>
        <begin position="67"/>
        <end position="87"/>
    </location>
</feature>
<dbReference type="RefSeq" id="WP_015942969.1">
    <property type="nucleotide sequence ID" value="NC_011830.1"/>
</dbReference>
<dbReference type="AlphaFoldDB" id="B8FVY8"/>
<keyword evidence="1" id="KW-0472">Membrane</keyword>
<evidence type="ECO:0000313" key="2">
    <source>
        <dbReference type="EMBL" id="ACL18774.1"/>
    </source>
</evidence>
<protein>
    <recommendedName>
        <fullName evidence="4">Membrane docking protein</fullName>
    </recommendedName>
</protein>
<accession>B8FVY8</accession>
<sequence length="104" mass="11423">MSTFLIFVAGMLFLAGILFVKPKVRMDKVWKNVLIWALYGFWFFMTCIGVSFVYLNAGVGHVKATSTAIFLFGGISIVLAIILARILGLINIKTGKSSGETQQT</sequence>
<proteinExistence type="predicted"/>
<name>B8FVY8_DESHD</name>
<dbReference type="EMBL" id="CP001336">
    <property type="protein sequence ID" value="ACL18774.1"/>
    <property type="molecule type" value="Genomic_DNA"/>
</dbReference>
<organism evidence="2 3">
    <name type="scientific">Desulfitobacterium hafniense (strain DSM 10664 / DCB-2)</name>
    <dbReference type="NCBI Taxonomy" id="272564"/>
    <lineage>
        <taxon>Bacteria</taxon>
        <taxon>Bacillati</taxon>
        <taxon>Bacillota</taxon>
        <taxon>Clostridia</taxon>
        <taxon>Eubacteriales</taxon>
        <taxon>Desulfitobacteriaceae</taxon>
        <taxon>Desulfitobacterium</taxon>
    </lineage>
</organism>
<dbReference type="HOGENOM" id="CLU_2272758_0_0_9"/>
<feature type="transmembrane region" description="Helical" evidence="1">
    <location>
        <begin position="6"/>
        <end position="21"/>
    </location>
</feature>